<dbReference type="STRING" id="405948.SACE_4977"/>
<proteinExistence type="predicted"/>
<keyword evidence="2" id="KW-1185">Reference proteome</keyword>
<accession>A4FJL6</accession>
<evidence type="ECO:0000313" key="1">
    <source>
        <dbReference type="EMBL" id="CAM04241.1"/>
    </source>
</evidence>
<evidence type="ECO:0000313" key="2">
    <source>
        <dbReference type="Proteomes" id="UP000006728"/>
    </source>
</evidence>
<dbReference type="AlphaFoldDB" id="A4FJL6"/>
<dbReference type="KEGG" id="sen:SACE_4977"/>
<dbReference type="eggNOG" id="COG4941">
    <property type="taxonomic scope" value="Bacteria"/>
</dbReference>
<dbReference type="Proteomes" id="UP000006728">
    <property type="component" value="Chromosome"/>
</dbReference>
<sequence length="77" mass="8702">MILHAAQAFRLLEGGMKEKSTHLARHHRLLATRAHLLELLGEQEAAARAYREAARRTTSAPERRHLTDCAHRLESPA</sequence>
<reference evidence="1 2" key="1">
    <citation type="journal article" date="2007" name="Nat. Biotechnol.">
        <title>Complete genome sequence of the erythromycin-producing bacterium Saccharopolyspora erythraea NRRL23338.</title>
        <authorList>
            <person name="Oliynyk M."/>
            <person name="Samborskyy M."/>
            <person name="Lester J.B."/>
            <person name="Mironenko T."/>
            <person name="Scott N."/>
            <person name="Dickens S."/>
            <person name="Haydock S.F."/>
            <person name="Leadlay P.F."/>
        </authorList>
    </citation>
    <scope>NUCLEOTIDE SEQUENCE [LARGE SCALE GENOMIC DNA]</scope>
    <source>
        <strain evidence="2">ATCC 11635 / DSM 40517 / JCM 4748 / NBRC 13426 / NCIMB 8594 / NRRL 2338</strain>
    </source>
</reference>
<dbReference type="EMBL" id="AM420293">
    <property type="protein sequence ID" value="CAM04241.1"/>
    <property type="molecule type" value="Genomic_DNA"/>
</dbReference>
<organism evidence="1 2">
    <name type="scientific">Saccharopolyspora erythraea (strain ATCC 11635 / DSM 40517 / JCM 4748 / NBRC 13426 / NCIMB 8594 / NRRL 2338)</name>
    <dbReference type="NCBI Taxonomy" id="405948"/>
    <lineage>
        <taxon>Bacteria</taxon>
        <taxon>Bacillati</taxon>
        <taxon>Actinomycetota</taxon>
        <taxon>Actinomycetes</taxon>
        <taxon>Pseudonocardiales</taxon>
        <taxon>Pseudonocardiaceae</taxon>
        <taxon>Saccharopolyspora</taxon>
    </lineage>
</organism>
<dbReference type="HOGENOM" id="CLU_2635918_0_0_11"/>
<protein>
    <submittedName>
        <fullName evidence="1">Uncharacterized protein</fullName>
    </submittedName>
</protein>
<gene>
    <name evidence="1" type="ordered locus">SACE_4977</name>
</gene>
<name>A4FJL6_SACEN</name>